<evidence type="ECO:0008006" key="3">
    <source>
        <dbReference type="Google" id="ProtNLM"/>
    </source>
</evidence>
<evidence type="ECO:0000313" key="1">
    <source>
        <dbReference type="EMBL" id="SDX67876.1"/>
    </source>
</evidence>
<dbReference type="OrthoDB" id="8687362at2"/>
<dbReference type="Gene3D" id="3.30.450.20">
    <property type="entry name" value="PAS domain"/>
    <property type="match status" value="1"/>
</dbReference>
<dbReference type="EMBL" id="FNOK01000013">
    <property type="protein sequence ID" value="SDX67876.1"/>
    <property type="molecule type" value="Genomic_DNA"/>
</dbReference>
<organism evidence="1 2">
    <name type="scientific">Saccharopolyspora shandongensis</name>
    <dbReference type="NCBI Taxonomy" id="418495"/>
    <lineage>
        <taxon>Bacteria</taxon>
        <taxon>Bacillati</taxon>
        <taxon>Actinomycetota</taxon>
        <taxon>Actinomycetes</taxon>
        <taxon>Pseudonocardiales</taxon>
        <taxon>Pseudonocardiaceae</taxon>
        <taxon>Saccharopolyspora</taxon>
    </lineage>
</organism>
<accession>A0A1H3DN94</accession>
<dbReference type="CDD" id="cd12913">
    <property type="entry name" value="PDC1_MCP_like"/>
    <property type="match status" value="1"/>
</dbReference>
<dbReference type="AlphaFoldDB" id="A0A1H3DN94"/>
<name>A0A1H3DN94_9PSEU</name>
<dbReference type="STRING" id="418495.SAMN05216215_1013174"/>
<keyword evidence="2" id="KW-1185">Reference proteome</keyword>
<dbReference type="Proteomes" id="UP000199529">
    <property type="component" value="Unassembled WGS sequence"/>
</dbReference>
<reference evidence="2" key="1">
    <citation type="submission" date="2016-10" db="EMBL/GenBank/DDBJ databases">
        <authorList>
            <person name="Varghese N."/>
            <person name="Submissions S."/>
        </authorList>
    </citation>
    <scope>NUCLEOTIDE SEQUENCE [LARGE SCALE GENOMIC DNA]</scope>
    <source>
        <strain evidence="2">CGMCC 4.3530</strain>
    </source>
</reference>
<dbReference type="Pfam" id="PF22673">
    <property type="entry name" value="MCP-like_PDC_1"/>
    <property type="match status" value="1"/>
</dbReference>
<sequence>MKDTRTLVGDEIIDHVSTLVEDVFARLAAIRSGAEALLAEDSLRARDLARLRPEVVGALGELVTGAGFITAPNLLVDQELGFQWWTLTPGEEPVQLLISLDPASEHFLDYTRQPWFTIPRETAQRHITGPYVDYLCSDEYALTFTVPLNVRQGFAGVVGADVFVKDFERAVFPHLRDFRGRAALVNSQGRFIVSNNVGQATGALARELDVPAWWSAGAIPRAENGVVLRRCGETPIALVAEQAGSAAS</sequence>
<protein>
    <recommendedName>
        <fullName evidence="3">Cache domain-containing protein</fullName>
    </recommendedName>
</protein>
<proteinExistence type="predicted"/>
<evidence type="ECO:0000313" key="2">
    <source>
        <dbReference type="Proteomes" id="UP000199529"/>
    </source>
</evidence>
<dbReference type="RefSeq" id="WP_093266325.1">
    <property type="nucleotide sequence ID" value="NZ_FNOK01000013.1"/>
</dbReference>
<gene>
    <name evidence="1" type="ORF">SAMN05216215_1013174</name>
</gene>